<dbReference type="SUPFAM" id="SSF52540">
    <property type="entry name" value="P-loop containing nucleoside triphosphate hydrolases"/>
    <property type="match status" value="1"/>
</dbReference>
<dbReference type="Proteomes" id="UP000663848">
    <property type="component" value="Unassembled WGS sequence"/>
</dbReference>
<dbReference type="AlphaFoldDB" id="A0A817RTB6"/>
<comment type="caution">
    <text evidence="4">The sequence shown here is derived from an EMBL/GenBank/DDBJ whole genome shotgun (WGS) entry which is preliminary data.</text>
</comment>
<dbReference type="Proteomes" id="UP000663872">
    <property type="component" value="Unassembled WGS sequence"/>
</dbReference>
<feature type="region of interest" description="Disordered" evidence="1">
    <location>
        <begin position="244"/>
        <end position="264"/>
    </location>
</feature>
<evidence type="ECO:0000313" key="8">
    <source>
        <dbReference type="EMBL" id="CAF4844599.1"/>
    </source>
</evidence>
<evidence type="ECO:0000256" key="1">
    <source>
        <dbReference type="SAM" id="MobiDB-lite"/>
    </source>
</evidence>
<accession>A0A817RTB6</accession>
<evidence type="ECO:0000313" key="4">
    <source>
        <dbReference type="EMBL" id="CAF3259108.1"/>
    </source>
</evidence>
<dbReference type="Gene3D" id="3.40.50.300">
    <property type="entry name" value="P-loop containing nucleotide triphosphate hydrolases"/>
    <property type="match status" value="1"/>
</dbReference>
<keyword evidence="10" id="KW-1185">Reference proteome</keyword>
<protein>
    <recommendedName>
        <fullName evidence="2">G domain-containing protein</fullName>
    </recommendedName>
</protein>
<dbReference type="Proteomes" id="UP000663833">
    <property type="component" value="Unassembled WGS sequence"/>
</dbReference>
<evidence type="ECO:0000313" key="10">
    <source>
        <dbReference type="Proteomes" id="UP000663873"/>
    </source>
</evidence>
<reference evidence="4" key="1">
    <citation type="submission" date="2021-02" db="EMBL/GenBank/DDBJ databases">
        <authorList>
            <person name="Nowell W R."/>
        </authorList>
    </citation>
    <scope>NUCLEOTIDE SEQUENCE</scope>
</reference>
<dbReference type="InterPro" id="IPR025662">
    <property type="entry name" value="Sigma_54_int_dom_ATP-bd_1"/>
</dbReference>
<dbReference type="EMBL" id="CAJNYT010003493">
    <property type="protein sequence ID" value="CAF3569989.1"/>
    <property type="molecule type" value="Genomic_DNA"/>
</dbReference>
<evidence type="ECO:0000313" key="3">
    <source>
        <dbReference type="EMBL" id="CAF3206025.1"/>
    </source>
</evidence>
<dbReference type="InterPro" id="IPR006073">
    <property type="entry name" value="GTP-bd"/>
</dbReference>
<gene>
    <name evidence="5" type="ORF">GRG538_LOCUS21167</name>
    <name evidence="7" type="ORF">HFQ381_LOCUS20846</name>
    <name evidence="4" type="ORF">LUA448_LOCUS5285</name>
    <name evidence="8" type="ORF">QYT958_LOCUS26696</name>
    <name evidence="3" type="ORF">TIS948_LOCUS12877</name>
    <name evidence="6" type="ORF">UJA718_LOCUS8683</name>
</gene>
<dbReference type="EMBL" id="CAJOBO010001816">
    <property type="protein sequence ID" value="CAF4411439.1"/>
    <property type="molecule type" value="Genomic_DNA"/>
</dbReference>
<evidence type="ECO:0000259" key="2">
    <source>
        <dbReference type="Pfam" id="PF01926"/>
    </source>
</evidence>
<dbReference type="CDD" id="cd00882">
    <property type="entry name" value="Ras_like_GTPase"/>
    <property type="match status" value="1"/>
</dbReference>
<dbReference type="EMBL" id="CAJNXB010001973">
    <property type="protein sequence ID" value="CAF3206025.1"/>
    <property type="molecule type" value="Genomic_DNA"/>
</dbReference>
<dbReference type="EMBL" id="CAJNYD010000437">
    <property type="protein sequence ID" value="CAF3259108.1"/>
    <property type="molecule type" value="Genomic_DNA"/>
</dbReference>
<dbReference type="Pfam" id="PF01926">
    <property type="entry name" value="MMR_HSR1"/>
    <property type="match status" value="1"/>
</dbReference>
<feature type="domain" description="G" evidence="2">
    <location>
        <begin position="30"/>
        <end position="158"/>
    </location>
</feature>
<dbReference type="PROSITE" id="PS00675">
    <property type="entry name" value="SIGMA54_INTERACT_1"/>
    <property type="match status" value="1"/>
</dbReference>
<evidence type="ECO:0000313" key="7">
    <source>
        <dbReference type="EMBL" id="CAF4411439.1"/>
    </source>
</evidence>
<organism evidence="4 9">
    <name type="scientific">Rotaria socialis</name>
    <dbReference type="NCBI Taxonomy" id="392032"/>
    <lineage>
        <taxon>Eukaryota</taxon>
        <taxon>Metazoa</taxon>
        <taxon>Spiralia</taxon>
        <taxon>Gnathifera</taxon>
        <taxon>Rotifera</taxon>
        <taxon>Eurotatoria</taxon>
        <taxon>Bdelloidea</taxon>
        <taxon>Philodinida</taxon>
        <taxon>Philodinidae</taxon>
        <taxon>Rotaria</taxon>
    </lineage>
</organism>
<dbReference type="Proteomes" id="UP000663873">
    <property type="component" value="Unassembled WGS sequence"/>
</dbReference>
<dbReference type="OrthoDB" id="8954335at2759"/>
<dbReference type="EMBL" id="CAJOBP010000933">
    <property type="protein sequence ID" value="CAF4236756.1"/>
    <property type="molecule type" value="Genomic_DNA"/>
</dbReference>
<dbReference type="Proteomes" id="UP000663825">
    <property type="component" value="Unassembled WGS sequence"/>
</dbReference>
<evidence type="ECO:0000313" key="5">
    <source>
        <dbReference type="EMBL" id="CAF3569989.1"/>
    </source>
</evidence>
<dbReference type="Proteomes" id="UP000663851">
    <property type="component" value="Unassembled WGS sequence"/>
</dbReference>
<dbReference type="EMBL" id="CAJOBR010006468">
    <property type="protein sequence ID" value="CAF4844599.1"/>
    <property type="molecule type" value="Genomic_DNA"/>
</dbReference>
<name>A0A817RTB6_9BILA</name>
<evidence type="ECO:0000313" key="9">
    <source>
        <dbReference type="Proteomes" id="UP000663833"/>
    </source>
</evidence>
<dbReference type="InterPro" id="IPR027417">
    <property type="entry name" value="P-loop_NTPase"/>
</dbReference>
<dbReference type="GO" id="GO:0005525">
    <property type="term" value="F:GTP binding"/>
    <property type="evidence" value="ECO:0007669"/>
    <property type="project" value="InterPro"/>
</dbReference>
<evidence type="ECO:0000313" key="6">
    <source>
        <dbReference type="EMBL" id="CAF4236756.1"/>
    </source>
</evidence>
<proteinExistence type="predicted"/>
<sequence>MEGMRNKHGSHSIVVKTESKYNNVPRKYNVVVAGESGVGKTSVINAIFDNMQLATSSGAVGCTDECHSVRDSPKDYPSILLRMVDTVGLYESLEGTVSSQKAMEMLDKTLESLYATDGIHLILFCIRKGRQSQQTSQHYKNIVHDLCEDQVPCILVITRCEDDDPLGEWWEKNKVILIEKLQFHVEDAVAMTTLKKEENLEDYNESRMKLIAAIEKYALKDPWRAKDFKQKLSSFFRNRITRRSNVPPRQSDPLMEHLQRPMGAPATAKSRWSWLYQKIK</sequence>